<sequence>MGRRLSAIIRALTISAAIIGLIAFISTLASVASLALTLSSINIESFSVQRVSSGVSLLAELELRNSGVLEVSIDSISVEVVDSLGDKVGGGEADGVKVSPGSKAVLNIPINIQLKELSKETLENLLYNDQTLKAIILFKSSVKPFIRLAVDAELRIDWGAPIHGLKIGSPTPSLLNNTHMLVEIPLSFKNRNSYIGIDAVANISILDDRGSRMGYGALRVKAGPSSSYSDTAKIVAKLPSPAEGLLLNDTLLSYNVVLEIADSSGLKTTISRKISYMWGAPLKGFKLGEPTFKPYNDTHLTFSLPISFKNNNEHISLDGLLRLVMYNASTGELVGSGALSIYVGPGSYFSGEVVGLVKIPAPLEELLLKGSKLRYRMVIEGLTKPLSFRLEREVIYELRPLIKGINVSSPHAKPYNPIHVAVAIPVSIGSGPSEITPRGIAYVELYEMDDRQHLQPRT</sequence>
<evidence type="ECO:0000313" key="3">
    <source>
        <dbReference type="Proteomes" id="UP000608579"/>
    </source>
</evidence>
<feature type="transmembrane region" description="Helical" evidence="1">
    <location>
        <begin position="12"/>
        <end position="36"/>
    </location>
</feature>
<keyword evidence="1" id="KW-0812">Transmembrane</keyword>
<reference evidence="2" key="1">
    <citation type="journal article" date="2020" name="ISME J.">
        <title>Gammaproteobacteria mediating utilization of methyl-, sulfur- and petroleum organic compounds in deep ocean hydrothermal plumes.</title>
        <authorList>
            <person name="Zhou Z."/>
            <person name="Liu Y."/>
            <person name="Pan J."/>
            <person name="Cron B.R."/>
            <person name="Toner B.M."/>
            <person name="Anantharaman K."/>
            <person name="Breier J.A."/>
            <person name="Dick G.J."/>
            <person name="Li M."/>
        </authorList>
    </citation>
    <scope>NUCLEOTIDE SEQUENCE</scope>
    <source>
        <strain evidence="2">SZUA-1515</strain>
    </source>
</reference>
<gene>
    <name evidence="2" type="ORF">EYH45_04635</name>
</gene>
<protein>
    <submittedName>
        <fullName evidence="2">Uncharacterized protein</fullName>
    </submittedName>
</protein>
<dbReference type="Proteomes" id="UP000608579">
    <property type="component" value="Unassembled WGS sequence"/>
</dbReference>
<comment type="caution">
    <text evidence="2">The sequence shown here is derived from an EMBL/GenBank/DDBJ whole genome shotgun (WGS) entry which is preliminary data.</text>
</comment>
<dbReference type="Gene3D" id="2.60.40.1820">
    <property type="match status" value="1"/>
</dbReference>
<accession>A0A833EA28</accession>
<evidence type="ECO:0000313" key="2">
    <source>
        <dbReference type="EMBL" id="HIQ29834.1"/>
    </source>
</evidence>
<name>A0A833EA28_CALS0</name>
<dbReference type="EMBL" id="DQVM01000088">
    <property type="protein sequence ID" value="HIQ29834.1"/>
    <property type="molecule type" value="Genomic_DNA"/>
</dbReference>
<evidence type="ECO:0000256" key="1">
    <source>
        <dbReference type="SAM" id="Phobius"/>
    </source>
</evidence>
<dbReference type="AlphaFoldDB" id="A0A833EA28"/>
<keyword evidence="1" id="KW-0472">Membrane</keyword>
<organism evidence="2 3">
    <name type="scientific">Caldiarchaeum subterraneum</name>
    <dbReference type="NCBI Taxonomy" id="311458"/>
    <lineage>
        <taxon>Archaea</taxon>
        <taxon>Nitrososphaerota</taxon>
        <taxon>Candidatus Caldarchaeales</taxon>
        <taxon>Candidatus Caldarchaeaceae</taxon>
        <taxon>Candidatus Caldarchaeum</taxon>
    </lineage>
</organism>
<proteinExistence type="predicted"/>
<keyword evidence="1" id="KW-1133">Transmembrane helix</keyword>